<dbReference type="PANTHER" id="PTHR43872:SF1">
    <property type="entry name" value="MONOOXYGENASE, PUTATIVE (AFU_ORTHOLOGUE AFUA_8G02570)-RELATED"/>
    <property type="match status" value="1"/>
</dbReference>
<evidence type="ECO:0000256" key="7">
    <source>
        <dbReference type="ARBA" id="ARBA00023033"/>
    </source>
</evidence>
<evidence type="ECO:0000313" key="9">
    <source>
        <dbReference type="EMBL" id="GGB18988.1"/>
    </source>
</evidence>
<comment type="similarity">
    <text evidence="2">Belongs to the FAD-binding monooxygenase family.</text>
</comment>
<dbReference type="Gene3D" id="3.50.50.60">
    <property type="entry name" value="FAD/NAD(P)-binding domain"/>
    <property type="match status" value="2"/>
</dbReference>
<sequence length="511" mass="56239">MPSATTVDPLDVLIIGAGISGIGAGHYLRANCPGKSFAILEGRAASGGTWDLFRYPGIRSDSDLHTFGYDFKPWRDKDAIADGAKILDYLREAATADGLDELIHFNHNVIGASWDSAEALWTVDAETPDGPRTFRARWIFAGTGYYNYDEGYTPDFPGREDFTGTIVHPQHWPEDLDHAGKKVVVVGSGATAVTLVPAMTTGPQAAAHVTMLQRTPTFVTALPREDKIAQALRRTFGEERGYQLTRRKNIAVQHWTWRLARRFPGQTRALLRKAQVRALPEGYDVDKHFNPPYDPWDQRLCVVPDGDLFRAIRSGRADVVTDHIETFTPRGIRLTSGEELEADIIITATGLNLRLIGGIPLTVDGAAVHFPETVAYRGLMLSGVPNLALSVGYTNASWTLKVGLLCEYFTRLLRHMDTYGYDAVTPEADPTMPTRPLLDFAAGYIQRSIDDLPRQGDHDPWATTTGFPDDVRLLRNGPVNDACLRFSSVHDTAPATITEPATLTEPVEVAS</sequence>
<dbReference type="InterPro" id="IPR051820">
    <property type="entry name" value="FAD-binding_MO"/>
</dbReference>
<organism evidence="9 10">
    <name type="scientific">Flexivirga endophytica</name>
    <dbReference type="NCBI Taxonomy" id="1849103"/>
    <lineage>
        <taxon>Bacteria</taxon>
        <taxon>Bacillati</taxon>
        <taxon>Actinomycetota</taxon>
        <taxon>Actinomycetes</taxon>
        <taxon>Micrococcales</taxon>
        <taxon>Dermacoccaceae</taxon>
        <taxon>Flexivirga</taxon>
    </lineage>
</organism>
<keyword evidence="7 9" id="KW-0503">Monooxygenase</keyword>
<evidence type="ECO:0000256" key="4">
    <source>
        <dbReference type="ARBA" id="ARBA00022827"/>
    </source>
</evidence>
<dbReference type="SUPFAM" id="SSF51905">
    <property type="entry name" value="FAD/NAD(P)-binding domain"/>
    <property type="match status" value="1"/>
</dbReference>
<dbReference type="AlphaFoldDB" id="A0A916WPT9"/>
<evidence type="ECO:0000313" key="10">
    <source>
        <dbReference type="Proteomes" id="UP000636793"/>
    </source>
</evidence>
<dbReference type="EMBL" id="BMHI01000001">
    <property type="protein sequence ID" value="GGB18988.1"/>
    <property type="molecule type" value="Genomic_DNA"/>
</dbReference>
<dbReference type="InterPro" id="IPR023753">
    <property type="entry name" value="FAD/NAD-binding_dom"/>
</dbReference>
<evidence type="ECO:0000256" key="2">
    <source>
        <dbReference type="ARBA" id="ARBA00010139"/>
    </source>
</evidence>
<comment type="caution">
    <text evidence="9">The sequence shown here is derived from an EMBL/GenBank/DDBJ whole genome shotgun (WGS) entry which is preliminary data.</text>
</comment>
<dbReference type="Proteomes" id="UP000636793">
    <property type="component" value="Unassembled WGS sequence"/>
</dbReference>
<feature type="domain" description="FAD/NAD(P)-binding" evidence="8">
    <location>
        <begin position="11"/>
        <end position="236"/>
    </location>
</feature>
<keyword evidence="5" id="KW-0521">NADP</keyword>
<evidence type="ECO:0000259" key="8">
    <source>
        <dbReference type="Pfam" id="PF07992"/>
    </source>
</evidence>
<comment type="cofactor">
    <cofactor evidence="1">
        <name>FAD</name>
        <dbReference type="ChEBI" id="CHEBI:57692"/>
    </cofactor>
</comment>
<evidence type="ECO:0000256" key="6">
    <source>
        <dbReference type="ARBA" id="ARBA00023002"/>
    </source>
</evidence>
<protein>
    <submittedName>
        <fullName evidence="9">Flavin-binding monooxygenase</fullName>
    </submittedName>
</protein>
<name>A0A916WPT9_9MICO</name>
<proteinExistence type="inferred from homology"/>
<dbReference type="InterPro" id="IPR036188">
    <property type="entry name" value="FAD/NAD-bd_sf"/>
</dbReference>
<reference evidence="9" key="2">
    <citation type="submission" date="2020-09" db="EMBL/GenBank/DDBJ databases">
        <authorList>
            <person name="Sun Q."/>
            <person name="Zhou Y."/>
        </authorList>
    </citation>
    <scope>NUCLEOTIDE SEQUENCE</scope>
    <source>
        <strain evidence="9">CGMCC 1.15085</strain>
    </source>
</reference>
<dbReference type="GO" id="GO:0004497">
    <property type="term" value="F:monooxygenase activity"/>
    <property type="evidence" value="ECO:0007669"/>
    <property type="project" value="UniProtKB-KW"/>
</dbReference>
<dbReference type="Pfam" id="PF07992">
    <property type="entry name" value="Pyr_redox_2"/>
    <property type="match status" value="1"/>
</dbReference>
<evidence type="ECO:0000256" key="1">
    <source>
        <dbReference type="ARBA" id="ARBA00001974"/>
    </source>
</evidence>
<evidence type="ECO:0000256" key="3">
    <source>
        <dbReference type="ARBA" id="ARBA00022630"/>
    </source>
</evidence>
<keyword evidence="6" id="KW-0560">Oxidoreductase</keyword>
<dbReference type="FunFam" id="3.50.50.60:FF:000228">
    <property type="entry name" value="FAD-containing monooxygenase EthA"/>
    <property type="match status" value="1"/>
</dbReference>
<dbReference type="RefSeq" id="WP_188835458.1">
    <property type="nucleotide sequence ID" value="NZ_BMHI01000001.1"/>
</dbReference>
<keyword evidence="4" id="KW-0274">FAD</keyword>
<keyword evidence="3" id="KW-0285">Flavoprotein</keyword>
<keyword evidence="10" id="KW-1185">Reference proteome</keyword>
<evidence type="ECO:0000256" key="5">
    <source>
        <dbReference type="ARBA" id="ARBA00022857"/>
    </source>
</evidence>
<dbReference type="PANTHER" id="PTHR43872">
    <property type="entry name" value="MONOOXYGENASE, PUTATIVE (AFU_ORTHOLOGUE AFUA_8G02570)-RELATED"/>
    <property type="match status" value="1"/>
</dbReference>
<gene>
    <name evidence="9" type="ORF">GCM10011492_06080</name>
</gene>
<reference evidence="9" key="1">
    <citation type="journal article" date="2014" name="Int. J. Syst. Evol. Microbiol.">
        <title>Complete genome sequence of Corynebacterium casei LMG S-19264T (=DSM 44701T), isolated from a smear-ripened cheese.</title>
        <authorList>
            <consortium name="US DOE Joint Genome Institute (JGI-PGF)"/>
            <person name="Walter F."/>
            <person name="Albersmeier A."/>
            <person name="Kalinowski J."/>
            <person name="Ruckert C."/>
        </authorList>
    </citation>
    <scope>NUCLEOTIDE SEQUENCE</scope>
    <source>
        <strain evidence="9">CGMCC 1.15085</strain>
    </source>
</reference>
<accession>A0A916WPT9</accession>